<comment type="function">
    <text evidence="6">Specifically methylates the N7 position of guanine in position 527 of 16S rRNA.</text>
</comment>
<dbReference type="SUPFAM" id="SSF53335">
    <property type="entry name" value="S-adenosyl-L-methionine-dependent methyltransferases"/>
    <property type="match status" value="1"/>
</dbReference>
<comment type="subcellular location">
    <subcellularLocation>
        <location evidence="6">Cytoplasm</location>
    </subcellularLocation>
</comment>
<dbReference type="InterPro" id="IPR003682">
    <property type="entry name" value="rRNA_ssu_MeTfrase_G"/>
</dbReference>
<keyword evidence="5 6" id="KW-0949">S-adenosyl-L-methionine</keyword>
<evidence type="ECO:0000256" key="6">
    <source>
        <dbReference type="HAMAP-Rule" id="MF_00074"/>
    </source>
</evidence>
<dbReference type="GO" id="GO:0070043">
    <property type="term" value="F:rRNA (guanine-N7-)-methyltransferase activity"/>
    <property type="evidence" value="ECO:0007669"/>
    <property type="project" value="UniProtKB-UniRule"/>
</dbReference>
<keyword evidence="1 6" id="KW-0963">Cytoplasm</keyword>
<dbReference type="Gene3D" id="3.40.50.150">
    <property type="entry name" value="Vaccinia Virus protein VP39"/>
    <property type="match status" value="1"/>
</dbReference>
<dbReference type="PIRSF" id="PIRSF003078">
    <property type="entry name" value="GidB"/>
    <property type="match status" value="1"/>
</dbReference>
<dbReference type="RefSeq" id="WP_057795367.1">
    <property type="nucleotide sequence ID" value="NZ_LAXJ01000020.1"/>
</dbReference>
<feature type="binding site" evidence="6">
    <location>
        <begin position="122"/>
        <end position="123"/>
    </location>
    <ligand>
        <name>S-adenosyl-L-methionine</name>
        <dbReference type="ChEBI" id="CHEBI:59789"/>
    </ligand>
</feature>
<keyword evidence="4 6" id="KW-0808">Transferase</keyword>
<evidence type="ECO:0000256" key="2">
    <source>
        <dbReference type="ARBA" id="ARBA00022552"/>
    </source>
</evidence>
<gene>
    <name evidence="6" type="primary">rsmG</name>
    <name evidence="7" type="ORF">XM53_16685</name>
</gene>
<dbReference type="EC" id="2.1.1.170" evidence="6"/>
<dbReference type="HAMAP" id="MF_00074">
    <property type="entry name" value="16SrRNA_methyltr_G"/>
    <property type="match status" value="1"/>
</dbReference>
<dbReference type="NCBIfam" id="TIGR00138">
    <property type="entry name" value="rsmG_gidB"/>
    <property type="match status" value="1"/>
</dbReference>
<dbReference type="GO" id="GO:0005829">
    <property type="term" value="C:cytosol"/>
    <property type="evidence" value="ECO:0007669"/>
    <property type="project" value="TreeGrafter"/>
</dbReference>
<feature type="binding site" evidence="6">
    <location>
        <position position="136"/>
    </location>
    <ligand>
        <name>S-adenosyl-L-methionine</name>
        <dbReference type="ChEBI" id="CHEBI:59789"/>
    </ligand>
</feature>
<dbReference type="PATRIC" id="fig|1641875.4.peg.1838"/>
<keyword evidence="3 6" id="KW-0489">Methyltransferase</keyword>
<comment type="caution">
    <text evidence="7">The sequence shown here is derived from an EMBL/GenBank/DDBJ whole genome shotgun (WGS) entry which is preliminary data.</text>
</comment>
<comment type="catalytic activity">
    <reaction evidence="6">
        <text>guanosine(527) in 16S rRNA + S-adenosyl-L-methionine = N(7)-methylguanosine(527) in 16S rRNA + S-adenosyl-L-homocysteine</text>
        <dbReference type="Rhea" id="RHEA:42732"/>
        <dbReference type="Rhea" id="RHEA-COMP:10209"/>
        <dbReference type="Rhea" id="RHEA-COMP:10210"/>
        <dbReference type="ChEBI" id="CHEBI:57856"/>
        <dbReference type="ChEBI" id="CHEBI:59789"/>
        <dbReference type="ChEBI" id="CHEBI:74269"/>
        <dbReference type="ChEBI" id="CHEBI:74480"/>
        <dbReference type="EC" id="2.1.1.170"/>
    </reaction>
</comment>
<protein>
    <recommendedName>
        <fullName evidence="6">Ribosomal RNA small subunit methyltransferase G</fullName>
        <ecNumber evidence="6">2.1.1.170</ecNumber>
    </recommendedName>
    <alternativeName>
        <fullName evidence="6">16S rRNA 7-methylguanosine methyltransferase</fullName>
        <shortName evidence="6">16S rRNA m7G methyltransferase</shortName>
    </alternativeName>
</protein>
<keyword evidence="2 6" id="KW-0698">rRNA processing</keyword>
<name>A0A0T5NQK0_9RHOB</name>
<evidence type="ECO:0000256" key="3">
    <source>
        <dbReference type="ARBA" id="ARBA00022603"/>
    </source>
</evidence>
<accession>A0A0T5NQK0</accession>
<dbReference type="Pfam" id="PF02527">
    <property type="entry name" value="GidB"/>
    <property type="match status" value="1"/>
</dbReference>
<evidence type="ECO:0000256" key="5">
    <source>
        <dbReference type="ARBA" id="ARBA00022691"/>
    </source>
</evidence>
<proteinExistence type="inferred from homology"/>
<comment type="caution">
    <text evidence="6">Lacks conserved residue(s) required for the propagation of feature annotation.</text>
</comment>
<dbReference type="EMBL" id="LAXJ01000020">
    <property type="protein sequence ID" value="KRS11227.1"/>
    <property type="molecule type" value="Genomic_DNA"/>
</dbReference>
<dbReference type="PANTHER" id="PTHR31760:SF0">
    <property type="entry name" value="S-ADENOSYL-L-METHIONINE-DEPENDENT METHYLTRANSFERASES SUPERFAMILY PROTEIN"/>
    <property type="match status" value="1"/>
</dbReference>
<feature type="binding site" evidence="6">
    <location>
        <position position="68"/>
    </location>
    <ligand>
        <name>S-adenosyl-L-methionine</name>
        <dbReference type="ChEBI" id="CHEBI:59789"/>
    </ligand>
</feature>
<evidence type="ECO:0000256" key="4">
    <source>
        <dbReference type="ARBA" id="ARBA00022679"/>
    </source>
</evidence>
<feature type="binding site" evidence="6">
    <location>
        <position position="73"/>
    </location>
    <ligand>
        <name>S-adenosyl-L-methionine</name>
        <dbReference type="ChEBI" id="CHEBI:59789"/>
    </ligand>
</feature>
<organism evidence="7 8">
    <name type="scientific">Roseovarius atlanticus</name>
    <dbReference type="NCBI Taxonomy" id="1641875"/>
    <lineage>
        <taxon>Bacteria</taxon>
        <taxon>Pseudomonadati</taxon>
        <taxon>Pseudomonadota</taxon>
        <taxon>Alphaproteobacteria</taxon>
        <taxon>Rhodobacterales</taxon>
        <taxon>Roseobacteraceae</taxon>
        <taxon>Roseovarius</taxon>
    </lineage>
</organism>
<reference evidence="7 8" key="1">
    <citation type="submission" date="2015-04" db="EMBL/GenBank/DDBJ databases">
        <title>The draft genome sequence of Roseovarius sp.R12b.</title>
        <authorList>
            <person name="Li G."/>
            <person name="Lai Q."/>
            <person name="Shao Z."/>
            <person name="Yan P."/>
        </authorList>
    </citation>
    <scope>NUCLEOTIDE SEQUENCE [LARGE SCALE GENOMIC DNA]</scope>
    <source>
        <strain evidence="7 8">R12B</strain>
    </source>
</reference>
<dbReference type="Proteomes" id="UP000051295">
    <property type="component" value="Unassembled WGS sequence"/>
</dbReference>
<dbReference type="STRING" id="1641875.XM53_16685"/>
<dbReference type="PANTHER" id="PTHR31760">
    <property type="entry name" value="S-ADENOSYL-L-METHIONINE-DEPENDENT METHYLTRANSFERASES SUPERFAMILY PROTEIN"/>
    <property type="match status" value="1"/>
</dbReference>
<keyword evidence="8" id="KW-1185">Reference proteome</keyword>
<evidence type="ECO:0000256" key="1">
    <source>
        <dbReference type="ARBA" id="ARBA00022490"/>
    </source>
</evidence>
<evidence type="ECO:0000313" key="7">
    <source>
        <dbReference type="EMBL" id="KRS11227.1"/>
    </source>
</evidence>
<dbReference type="InterPro" id="IPR029063">
    <property type="entry name" value="SAM-dependent_MTases_sf"/>
</dbReference>
<evidence type="ECO:0000313" key="8">
    <source>
        <dbReference type="Proteomes" id="UP000051295"/>
    </source>
</evidence>
<dbReference type="AlphaFoldDB" id="A0A0T5NQK0"/>
<comment type="similarity">
    <text evidence="6">Belongs to the methyltransferase superfamily. RNA methyltransferase RsmG family.</text>
</comment>
<sequence>MTKIGELSVSRETIDKLEHYADALRKWNPKINLVSKSTIDDLWARHFVDSAQVWQFANEQGDVWADLGSGGGFPGLVVAIIAAELREDLSLTLVESDQRKSAFLRSVARETSTAVTIISRRIEELPTLQADVISARAVADLDTLLSLSHRHLAPQGLMLFPKGENWRKELTEAQSKWRFDYEVAKSKTNEKSVILRISGVCRA</sequence>